<reference evidence="6" key="1">
    <citation type="submission" date="2009-10" db="EMBL/GenBank/DDBJ databases">
        <title>Diversity of trophic interactions inside an arsenic-rich microbial ecosystem.</title>
        <authorList>
            <person name="Bertin P.N."/>
            <person name="Heinrich-Salmeron A."/>
            <person name="Pelletier E."/>
            <person name="Goulhen-Chollet F."/>
            <person name="Arsene-Ploetze F."/>
            <person name="Gallien S."/>
            <person name="Calteau A."/>
            <person name="Vallenet D."/>
            <person name="Casiot C."/>
            <person name="Chane-Woon-Ming B."/>
            <person name="Giloteaux L."/>
            <person name="Barakat M."/>
            <person name="Bonnefoy V."/>
            <person name="Bruneel O."/>
            <person name="Chandler M."/>
            <person name="Cleiss J."/>
            <person name="Duran R."/>
            <person name="Elbaz-Poulichet F."/>
            <person name="Fonknechten N."/>
            <person name="Lauga B."/>
            <person name="Mornico D."/>
            <person name="Ortet P."/>
            <person name="Schaeffer C."/>
            <person name="Siguier P."/>
            <person name="Alexander Thil Smith A."/>
            <person name="Van Dorsselaer A."/>
            <person name="Weissenbach J."/>
            <person name="Medigue C."/>
            <person name="Le Paslier D."/>
        </authorList>
    </citation>
    <scope>NUCLEOTIDE SEQUENCE</scope>
</reference>
<dbReference type="InterPro" id="IPR003660">
    <property type="entry name" value="HAMP_dom"/>
</dbReference>
<dbReference type="SUPFAM" id="SSF58104">
    <property type="entry name" value="Methyl-accepting chemotaxis protein (MCP) signaling domain"/>
    <property type="match status" value="1"/>
</dbReference>
<evidence type="ECO:0000256" key="3">
    <source>
        <dbReference type="SAM" id="Phobius"/>
    </source>
</evidence>
<organism evidence="6">
    <name type="scientific">mine drainage metagenome</name>
    <dbReference type="NCBI Taxonomy" id="410659"/>
    <lineage>
        <taxon>unclassified sequences</taxon>
        <taxon>metagenomes</taxon>
        <taxon>ecological metagenomes</taxon>
    </lineage>
</organism>
<dbReference type="GO" id="GO:0006935">
    <property type="term" value="P:chemotaxis"/>
    <property type="evidence" value="ECO:0007669"/>
    <property type="project" value="InterPro"/>
</dbReference>
<dbReference type="AlphaFoldDB" id="E6PEP4"/>
<proteinExistence type="inferred from homology"/>
<name>E6PEP4_9ZZZZ</name>
<dbReference type="CDD" id="cd11386">
    <property type="entry name" value="MCP_signal"/>
    <property type="match status" value="1"/>
</dbReference>
<accession>E6PEP4</accession>
<comment type="similarity">
    <text evidence="2">Belongs to the methyl-accepting chemotaxis (MCP) protein family.</text>
</comment>
<dbReference type="Pfam" id="PF00015">
    <property type="entry name" value="MCPsignal"/>
    <property type="match status" value="1"/>
</dbReference>
<evidence type="ECO:0000259" key="5">
    <source>
        <dbReference type="PROSITE" id="PS50885"/>
    </source>
</evidence>
<protein>
    <submittedName>
        <fullName evidence="6">Uncharacterized protein</fullName>
    </submittedName>
</protein>
<feature type="domain" description="Methyl-accepting transducer" evidence="4">
    <location>
        <begin position="236"/>
        <end position="472"/>
    </location>
</feature>
<sequence length="560" mass="58249">MLYAKIAAMRSRFGLPARIGIAAIAALVAGLAAWYGNAVAIEVLLLGIVAVGAAFVGVPIGTLLAVAVALIDYWARHAHHSHQAISGSVLLGVVGIAVSLLFAGELSRIDSAEEFEPGQYAFRSATISRPALPRGESAEVRSGVATLAASIREVSSGDFTKNIASPDAALGELAVALNKLIFGLREFFRELHQNSANLGASGAELRSTASTALAVIEGASVAQGQLDEGINEQSRIVDEATVKVRALTDAIASIAAAAEEQTRSLDETALSVSNMASSIEQVTAQVDSLSSISTEMSQTAAGGGTAIETIVAGMQSIRSTINELAGDIRQLGSNSEQIGDIVKVIDRIAEQTNLLALNAAIEAARAGEHGRGFAVVASEIRKLADGSVSATKEIAGHISSTQAVISEVVDAMDRLTDRVEENVNSTNSASGALQAIVHAVLTANQQIGEISSVARAMSSNSYQVIRSIEEITKSVALNMQATGSMQNQSDDVNKAFSDISSISAQNASSVEVLTYVNKEVTDSAQRILTSLDGMTAGMKQMDERLNHFKVSDSTTEGIGE</sequence>
<dbReference type="GO" id="GO:0016020">
    <property type="term" value="C:membrane"/>
    <property type="evidence" value="ECO:0007669"/>
    <property type="project" value="InterPro"/>
</dbReference>
<feature type="transmembrane region" description="Helical" evidence="3">
    <location>
        <begin position="15"/>
        <end position="37"/>
    </location>
</feature>
<dbReference type="PROSITE" id="PS50111">
    <property type="entry name" value="CHEMOTAXIS_TRANSDUC_2"/>
    <property type="match status" value="1"/>
</dbReference>
<keyword evidence="3" id="KW-1133">Transmembrane helix</keyword>
<dbReference type="PRINTS" id="PR00260">
    <property type="entry name" value="CHEMTRNSDUCR"/>
</dbReference>
<evidence type="ECO:0000256" key="2">
    <source>
        <dbReference type="ARBA" id="ARBA00029447"/>
    </source>
</evidence>
<dbReference type="GO" id="GO:0007165">
    <property type="term" value="P:signal transduction"/>
    <property type="evidence" value="ECO:0007669"/>
    <property type="project" value="UniProtKB-KW"/>
</dbReference>
<gene>
    <name evidence="6" type="ORF">CARN1_0104</name>
</gene>
<evidence type="ECO:0000313" key="6">
    <source>
        <dbReference type="EMBL" id="CBH74929.1"/>
    </source>
</evidence>
<dbReference type="InterPro" id="IPR004089">
    <property type="entry name" value="MCPsignal_dom"/>
</dbReference>
<keyword evidence="3" id="KW-0472">Membrane</keyword>
<feature type="transmembrane region" description="Helical" evidence="3">
    <location>
        <begin position="83"/>
        <end position="103"/>
    </location>
</feature>
<feature type="domain" description="HAMP" evidence="5">
    <location>
        <begin position="138"/>
        <end position="189"/>
    </location>
</feature>
<keyword evidence="1" id="KW-0807">Transducer</keyword>
<evidence type="ECO:0000256" key="1">
    <source>
        <dbReference type="ARBA" id="ARBA00023224"/>
    </source>
</evidence>
<dbReference type="Gene3D" id="1.10.287.950">
    <property type="entry name" value="Methyl-accepting chemotaxis protein"/>
    <property type="match status" value="1"/>
</dbReference>
<dbReference type="PANTHER" id="PTHR32089">
    <property type="entry name" value="METHYL-ACCEPTING CHEMOTAXIS PROTEIN MCPB"/>
    <property type="match status" value="1"/>
</dbReference>
<dbReference type="InterPro" id="IPR004090">
    <property type="entry name" value="Chemotax_Me-accpt_rcpt"/>
</dbReference>
<comment type="caution">
    <text evidence="6">The sequence shown here is derived from an EMBL/GenBank/DDBJ whole genome shotgun (WGS) entry which is preliminary data.</text>
</comment>
<dbReference type="SMART" id="SM00283">
    <property type="entry name" value="MA"/>
    <property type="match status" value="1"/>
</dbReference>
<evidence type="ECO:0000259" key="4">
    <source>
        <dbReference type="PROSITE" id="PS50111"/>
    </source>
</evidence>
<dbReference type="PANTHER" id="PTHR32089:SF112">
    <property type="entry name" value="LYSOZYME-LIKE PROTEIN-RELATED"/>
    <property type="match status" value="1"/>
</dbReference>
<dbReference type="GO" id="GO:0004888">
    <property type="term" value="F:transmembrane signaling receptor activity"/>
    <property type="evidence" value="ECO:0007669"/>
    <property type="project" value="InterPro"/>
</dbReference>
<keyword evidence="3" id="KW-0812">Transmembrane</keyword>
<dbReference type="EMBL" id="CABL01000005">
    <property type="protein sequence ID" value="CBH74929.1"/>
    <property type="molecule type" value="Genomic_DNA"/>
</dbReference>
<dbReference type="PROSITE" id="PS50885">
    <property type="entry name" value="HAMP"/>
    <property type="match status" value="1"/>
</dbReference>
<feature type="transmembrane region" description="Helical" evidence="3">
    <location>
        <begin position="43"/>
        <end position="71"/>
    </location>
</feature>